<evidence type="ECO:0000256" key="4">
    <source>
        <dbReference type="ARBA" id="ARBA00022692"/>
    </source>
</evidence>
<dbReference type="Proteomes" id="UP001244552">
    <property type="component" value="Unassembled WGS sequence"/>
</dbReference>
<proteinExistence type="inferred from homology"/>
<evidence type="ECO:0000256" key="3">
    <source>
        <dbReference type="ARBA" id="ARBA00022448"/>
    </source>
</evidence>
<feature type="transmembrane region" description="Helical" evidence="9">
    <location>
        <begin position="137"/>
        <end position="161"/>
    </location>
</feature>
<dbReference type="EMBL" id="JAUSVU010000014">
    <property type="protein sequence ID" value="MDQ0534865.1"/>
    <property type="molecule type" value="Genomic_DNA"/>
</dbReference>
<dbReference type="InterPro" id="IPR005667">
    <property type="entry name" value="Sulph_transpt2"/>
</dbReference>
<protein>
    <recommendedName>
        <fullName evidence="9">Sulfate transport system permease protein CysT</fullName>
    </recommendedName>
</protein>
<dbReference type="InterPro" id="IPR035906">
    <property type="entry name" value="MetI-like_sf"/>
</dbReference>
<organism evidence="11 12">
    <name type="scientific">Azospirillum picis</name>
    <dbReference type="NCBI Taxonomy" id="488438"/>
    <lineage>
        <taxon>Bacteria</taxon>
        <taxon>Pseudomonadati</taxon>
        <taxon>Pseudomonadota</taxon>
        <taxon>Alphaproteobacteria</taxon>
        <taxon>Rhodospirillales</taxon>
        <taxon>Azospirillaceae</taxon>
        <taxon>Azospirillum</taxon>
    </lineage>
</organism>
<evidence type="ECO:0000256" key="1">
    <source>
        <dbReference type="ARBA" id="ARBA00004651"/>
    </source>
</evidence>
<keyword evidence="5 9" id="KW-1133">Transmembrane helix</keyword>
<accession>A0ABU0MN19</accession>
<comment type="caution">
    <text evidence="11">The sequence shown here is derived from an EMBL/GenBank/DDBJ whole genome shotgun (WGS) entry which is preliminary data.</text>
</comment>
<feature type="transmembrane region" description="Helical" evidence="9">
    <location>
        <begin position="20"/>
        <end position="49"/>
    </location>
</feature>
<feature type="transmembrane region" description="Helical" evidence="9">
    <location>
        <begin position="190"/>
        <end position="210"/>
    </location>
</feature>
<dbReference type="SUPFAM" id="SSF161098">
    <property type="entry name" value="MetI-like"/>
    <property type="match status" value="1"/>
</dbReference>
<feature type="transmembrane region" description="Helical" evidence="9">
    <location>
        <begin position="217"/>
        <end position="238"/>
    </location>
</feature>
<evidence type="ECO:0000259" key="10">
    <source>
        <dbReference type="PROSITE" id="PS50928"/>
    </source>
</evidence>
<evidence type="ECO:0000256" key="6">
    <source>
        <dbReference type="ARBA" id="ARBA00023032"/>
    </source>
</evidence>
<sequence length="281" mass="29355">MAAATAGGLRQPSVLPGFGLTLGITLTYLSLIVLVPLAALVASAAGLGWDGFWKSVLQPRVLAAFQISLATALVAALVNAVFGLVVAWVLVRYDFPGKKLVDAIVDLPFALPTAVAGIALTGLYAPNGWVGGMLASLGIKVAFTPIGITIALIFIGLPFVVRMVEPVLQDFEAEQEEAAGMLGAGRLATFVRVILPAILPALLTGFAMAFARALGEYGSVIFIAGNLPMVSEIVPLLIVIRLEQYDYGGAAAVATMMLGVSFALLLVINLLQQWVRSRHGS</sequence>
<comment type="function">
    <text evidence="8">Part of the ABC transporter complex CysAWTP (TC 3.A.1.6.1) involved in sulfate/thiosulfate import. Probably responsible for the translocation of the substrate across the membrane.</text>
</comment>
<comment type="function">
    <text evidence="9">Part of the ABC transporter complex (TC 3.A.1.6.1) involved in sulfate/thiosulfate import.</text>
</comment>
<evidence type="ECO:0000256" key="9">
    <source>
        <dbReference type="RuleBase" id="RU366001"/>
    </source>
</evidence>
<name>A0ABU0MN19_9PROT</name>
<dbReference type="CDD" id="cd06261">
    <property type="entry name" value="TM_PBP2"/>
    <property type="match status" value="1"/>
</dbReference>
<reference evidence="11 12" key="1">
    <citation type="submission" date="2023-07" db="EMBL/GenBank/DDBJ databases">
        <title>Genomic Encyclopedia of Type Strains, Phase IV (KMG-IV): sequencing the most valuable type-strain genomes for metagenomic binning, comparative biology and taxonomic classification.</title>
        <authorList>
            <person name="Goeker M."/>
        </authorList>
    </citation>
    <scope>NUCLEOTIDE SEQUENCE [LARGE SCALE GENOMIC DNA]</scope>
    <source>
        <strain evidence="11 12">DSM 19922</strain>
    </source>
</reference>
<evidence type="ECO:0000256" key="7">
    <source>
        <dbReference type="ARBA" id="ARBA00023136"/>
    </source>
</evidence>
<feature type="transmembrane region" description="Helical" evidence="9">
    <location>
        <begin position="61"/>
        <end position="91"/>
    </location>
</feature>
<comment type="subcellular location">
    <subcellularLocation>
        <location evidence="1">Cell membrane</location>
        <topology evidence="1">Multi-pass membrane protein</topology>
    </subcellularLocation>
</comment>
<evidence type="ECO:0000313" key="11">
    <source>
        <dbReference type="EMBL" id="MDQ0534865.1"/>
    </source>
</evidence>
<dbReference type="Gene3D" id="1.10.3720.10">
    <property type="entry name" value="MetI-like"/>
    <property type="match status" value="1"/>
</dbReference>
<dbReference type="PANTHER" id="PTHR30406:SF8">
    <property type="entry name" value="SULFATE TRANSPORT SYSTEM PERMEASE PROTEIN CYST"/>
    <property type="match status" value="1"/>
</dbReference>
<dbReference type="RefSeq" id="WP_209984848.1">
    <property type="nucleotide sequence ID" value="NZ_JAGINO010000015.1"/>
</dbReference>
<dbReference type="NCBIfam" id="TIGR02139">
    <property type="entry name" value="permease_CysT"/>
    <property type="match status" value="1"/>
</dbReference>
<dbReference type="NCBIfam" id="TIGR00969">
    <property type="entry name" value="3a0106s02"/>
    <property type="match status" value="1"/>
</dbReference>
<gene>
    <name evidence="11" type="ORF">QO018_003742</name>
</gene>
<comment type="similarity">
    <text evidence="9">Belongs to the binding-protein-dependent transport system permease family. CysTW subfamily.</text>
</comment>
<feature type="transmembrane region" description="Helical" evidence="9">
    <location>
        <begin position="250"/>
        <end position="271"/>
    </location>
</feature>
<evidence type="ECO:0000256" key="5">
    <source>
        <dbReference type="ARBA" id="ARBA00022989"/>
    </source>
</evidence>
<evidence type="ECO:0000313" key="12">
    <source>
        <dbReference type="Proteomes" id="UP001244552"/>
    </source>
</evidence>
<comment type="subunit">
    <text evidence="2">The complex is composed of two ATP-binding proteins (CysA), two transmembrane proteins (CysT and CysW) and a solute-binding protein (CysP).</text>
</comment>
<evidence type="ECO:0000256" key="8">
    <source>
        <dbReference type="ARBA" id="ARBA00025323"/>
    </source>
</evidence>
<keyword evidence="12" id="KW-1185">Reference proteome</keyword>
<dbReference type="PROSITE" id="PS50928">
    <property type="entry name" value="ABC_TM1"/>
    <property type="match status" value="1"/>
</dbReference>
<keyword evidence="3 9" id="KW-0813">Transport</keyword>
<feature type="transmembrane region" description="Helical" evidence="9">
    <location>
        <begin position="103"/>
        <end position="125"/>
    </location>
</feature>
<keyword evidence="4 9" id="KW-0812">Transmembrane</keyword>
<evidence type="ECO:0000256" key="2">
    <source>
        <dbReference type="ARBA" id="ARBA00011779"/>
    </source>
</evidence>
<dbReference type="InterPro" id="IPR011865">
    <property type="entry name" value="CysT_permease"/>
</dbReference>
<feature type="domain" description="ABC transmembrane type-1" evidence="10">
    <location>
        <begin position="65"/>
        <end position="268"/>
    </location>
</feature>
<dbReference type="InterPro" id="IPR000515">
    <property type="entry name" value="MetI-like"/>
</dbReference>
<keyword evidence="6 9" id="KW-0764">Sulfate transport</keyword>
<keyword evidence="7 9" id="KW-0472">Membrane</keyword>
<dbReference type="Pfam" id="PF00528">
    <property type="entry name" value="BPD_transp_1"/>
    <property type="match status" value="1"/>
</dbReference>
<dbReference type="PANTHER" id="PTHR30406">
    <property type="entry name" value="SULFATE TRANSPORT SYSTEM PERMEASE PROTEIN"/>
    <property type="match status" value="1"/>
</dbReference>